<evidence type="ECO:0000256" key="1">
    <source>
        <dbReference type="ARBA" id="ARBA00006652"/>
    </source>
</evidence>
<evidence type="ECO:0000313" key="5">
    <source>
        <dbReference type="EMBL" id="CAG5135302.1"/>
    </source>
</evidence>
<evidence type="ECO:0000256" key="2">
    <source>
        <dbReference type="ARBA" id="ARBA00023054"/>
    </source>
</evidence>
<evidence type="ECO:0000256" key="3">
    <source>
        <dbReference type="SAM" id="Coils"/>
    </source>
</evidence>
<feature type="compositionally biased region" description="Basic and acidic residues" evidence="4">
    <location>
        <begin position="255"/>
        <end position="272"/>
    </location>
</feature>
<dbReference type="GO" id="GO:0007020">
    <property type="term" value="P:microtubule nucleation"/>
    <property type="evidence" value="ECO:0007669"/>
    <property type="project" value="TreeGrafter"/>
</dbReference>
<feature type="compositionally biased region" description="Basic and acidic residues" evidence="4">
    <location>
        <begin position="424"/>
        <end position="434"/>
    </location>
</feature>
<comment type="similarity">
    <text evidence="1">Belongs to the SLAIN motif-containing family.</text>
</comment>
<organism evidence="5 6">
    <name type="scientific">Candidula unifasciata</name>
    <dbReference type="NCBI Taxonomy" id="100452"/>
    <lineage>
        <taxon>Eukaryota</taxon>
        <taxon>Metazoa</taxon>
        <taxon>Spiralia</taxon>
        <taxon>Lophotrochozoa</taxon>
        <taxon>Mollusca</taxon>
        <taxon>Gastropoda</taxon>
        <taxon>Heterobranchia</taxon>
        <taxon>Euthyneura</taxon>
        <taxon>Panpulmonata</taxon>
        <taxon>Eupulmonata</taxon>
        <taxon>Stylommatophora</taxon>
        <taxon>Helicina</taxon>
        <taxon>Helicoidea</taxon>
        <taxon>Geomitridae</taxon>
        <taxon>Candidula</taxon>
    </lineage>
</organism>
<gene>
    <name evidence="5" type="ORF">CUNI_LOCUS20860</name>
</gene>
<evidence type="ECO:0008006" key="7">
    <source>
        <dbReference type="Google" id="ProtNLM"/>
    </source>
</evidence>
<dbReference type="AlphaFoldDB" id="A0A8S4A4W7"/>
<evidence type="ECO:0000256" key="4">
    <source>
        <dbReference type="SAM" id="MobiDB-lite"/>
    </source>
</evidence>
<dbReference type="Pfam" id="PF15301">
    <property type="entry name" value="SLAIN"/>
    <property type="match status" value="1"/>
</dbReference>
<name>A0A8S4A4W7_9EUPU</name>
<keyword evidence="6" id="KW-1185">Reference proteome</keyword>
<feature type="compositionally biased region" description="Polar residues" evidence="4">
    <location>
        <begin position="380"/>
        <end position="390"/>
    </location>
</feature>
<feature type="compositionally biased region" description="Polar residues" evidence="4">
    <location>
        <begin position="286"/>
        <end position="307"/>
    </location>
</feature>
<dbReference type="Proteomes" id="UP000678393">
    <property type="component" value="Unassembled WGS sequence"/>
</dbReference>
<dbReference type="EMBL" id="CAJHNH020008146">
    <property type="protein sequence ID" value="CAG5135302.1"/>
    <property type="molecule type" value="Genomic_DNA"/>
</dbReference>
<dbReference type="GO" id="GO:0031122">
    <property type="term" value="P:cytoplasmic microtubule organization"/>
    <property type="evidence" value="ECO:0007669"/>
    <property type="project" value="TreeGrafter"/>
</dbReference>
<sequence>MDSPEFIIDTDSEVRKLQELVKKLEYQNEVLRSKQGGGDNIDQVYKNNVNDYDLSTDLGRMKLLDNFVLDDLEDVNFSDLPDDDDSWLYTSPKAATTPQPKEPLLSWVRQDFDHPCPEVESARRALICRLNEAARLKHSSSSPVISGQAFASKSAVSLNRPAEGNNNTPSRSLLQARTGIPTSGLLKPQLDTGTFTRPKRTLTPMHGEGDQPQEGQYPLTATDISDIENLAKQQEENLRQSLTPASLKAMRAKHSLMEGDNRTCHSPSRFDLDGSYVSHHRGSLGSDHSTPPDSPHNSSPHFQQLGSLDSRGRRMLPSSPGLHYQSHNSSDSSLERHSVASDELDGAADVNRTPVSHLQQPNYRSAPRRSLPAGIAPGLAQQQQRSSGLPTPSKKIMKPAAVRSSLPMLQRSNIPSPKPPSVRGSEETWRDGCF</sequence>
<feature type="region of interest" description="Disordered" evidence="4">
    <location>
        <begin position="181"/>
        <end position="217"/>
    </location>
</feature>
<dbReference type="InterPro" id="IPR026179">
    <property type="entry name" value="Slain"/>
</dbReference>
<dbReference type="PANTHER" id="PTHR22406">
    <property type="entry name" value="NASCENT POLYPEPTIDE-ASSOCIATED COMPLEX SUBUNIT ALPHA, MUSCLE-SPECIFIC FORM"/>
    <property type="match status" value="1"/>
</dbReference>
<protein>
    <recommendedName>
        <fullName evidence="7">SLAIN motif-containing protein 2</fullName>
    </recommendedName>
</protein>
<dbReference type="PANTHER" id="PTHR22406:SF7">
    <property type="entry name" value="NASCENT POLYPEPTIDE-ASSOCIATED COMPLEX SUBUNIT ALPHA, MUSCLE-SPECIFIC FORM"/>
    <property type="match status" value="1"/>
</dbReference>
<comment type="caution">
    <text evidence="5">The sequence shown here is derived from an EMBL/GenBank/DDBJ whole genome shotgun (WGS) entry which is preliminary data.</text>
</comment>
<proteinExistence type="inferred from homology"/>
<evidence type="ECO:0000313" key="6">
    <source>
        <dbReference type="Proteomes" id="UP000678393"/>
    </source>
</evidence>
<dbReference type="GO" id="GO:0035371">
    <property type="term" value="C:microtubule plus-end"/>
    <property type="evidence" value="ECO:0007669"/>
    <property type="project" value="TreeGrafter"/>
</dbReference>
<keyword evidence="2 3" id="KW-0175">Coiled coil</keyword>
<dbReference type="GO" id="GO:0031116">
    <property type="term" value="P:positive regulation of microtubule polymerization"/>
    <property type="evidence" value="ECO:0007669"/>
    <property type="project" value="TreeGrafter"/>
</dbReference>
<dbReference type="OrthoDB" id="6347145at2759"/>
<feature type="region of interest" description="Disordered" evidence="4">
    <location>
        <begin position="250"/>
        <end position="434"/>
    </location>
</feature>
<feature type="compositionally biased region" description="Polar residues" evidence="4">
    <location>
        <begin position="353"/>
        <end position="363"/>
    </location>
</feature>
<accession>A0A8S4A4W7</accession>
<reference evidence="5" key="1">
    <citation type="submission" date="2021-04" db="EMBL/GenBank/DDBJ databases">
        <authorList>
            <consortium name="Molecular Ecology Group"/>
        </authorList>
    </citation>
    <scope>NUCLEOTIDE SEQUENCE</scope>
</reference>
<feature type="coiled-coil region" evidence="3">
    <location>
        <begin position="7"/>
        <end position="34"/>
    </location>
</feature>